<dbReference type="InterPro" id="IPR037257">
    <property type="entry name" value="T2SS_E_N_sf"/>
</dbReference>
<dbReference type="OrthoDB" id="287045at2"/>
<dbReference type="RefSeq" id="WP_146600671.1">
    <property type="nucleotide sequence ID" value="NZ_SJPY01000005.1"/>
</dbReference>
<dbReference type="AlphaFoldDB" id="A0A5C6DRV1"/>
<dbReference type="Proteomes" id="UP000315471">
    <property type="component" value="Unassembled WGS sequence"/>
</dbReference>
<accession>A0A5C6DRV1</accession>
<evidence type="ECO:0000313" key="2">
    <source>
        <dbReference type="EMBL" id="TWU40033.1"/>
    </source>
</evidence>
<reference evidence="2 3" key="1">
    <citation type="submission" date="2019-02" db="EMBL/GenBank/DDBJ databases">
        <title>Deep-cultivation of Planctomycetes and their phenomic and genomic characterization uncovers novel biology.</title>
        <authorList>
            <person name="Wiegand S."/>
            <person name="Jogler M."/>
            <person name="Boedeker C."/>
            <person name="Pinto D."/>
            <person name="Vollmers J."/>
            <person name="Rivas-Marin E."/>
            <person name="Kohn T."/>
            <person name="Peeters S.H."/>
            <person name="Heuer A."/>
            <person name="Rast P."/>
            <person name="Oberbeckmann S."/>
            <person name="Bunk B."/>
            <person name="Jeske O."/>
            <person name="Meyerdierks A."/>
            <person name="Storesund J.E."/>
            <person name="Kallscheuer N."/>
            <person name="Luecker S."/>
            <person name="Lage O.M."/>
            <person name="Pohl T."/>
            <person name="Merkel B.J."/>
            <person name="Hornburger P."/>
            <person name="Mueller R.-W."/>
            <person name="Bruemmer F."/>
            <person name="Labrenz M."/>
            <person name="Spormann A.M."/>
            <person name="Op Den Camp H."/>
            <person name="Overmann J."/>
            <person name="Amann R."/>
            <person name="Jetten M.S.M."/>
            <person name="Mascher T."/>
            <person name="Medema M.H."/>
            <person name="Devos D.P."/>
            <person name="Kaster A.-K."/>
            <person name="Ovreas L."/>
            <person name="Rohde M."/>
            <person name="Galperin M.Y."/>
            <person name="Jogler C."/>
        </authorList>
    </citation>
    <scope>NUCLEOTIDE SEQUENCE [LARGE SCALE GENOMIC DNA]</scope>
    <source>
        <strain evidence="2 3">Q31b</strain>
    </source>
</reference>
<dbReference type="Gene3D" id="3.30.300.160">
    <property type="entry name" value="Type II secretion system, protein E, N-terminal domain"/>
    <property type="match status" value="1"/>
</dbReference>
<name>A0A5C6DRV1_9BACT</name>
<gene>
    <name evidence="2" type="ORF">Q31b_33770</name>
</gene>
<organism evidence="2 3">
    <name type="scientific">Novipirellula aureliae</name>
    <dbReference type="NCBI Taxonomy" id="2527966"/>
    <lineage>
        <taxon>Bacteria</taxon>
        <taxon>Pseudomonadati</taxon>
        <taxon>Planctomycetota</taxon>
        <taxon>Planctomycetia</taxon>
        <taxon>Pirellulales</taxon>
        <taxon>Pirellulaceae</taxon>
        <taxon>Novipirellula</taxon>
    </lineage>
</organism>
<keyword evidence="3" id="KW-1185">Reference proteome</keyword>
<dbReference type="EMBL" id="SJPY01000005">
    <property type="protein sequence ID" value="TWU40033.1"/>
    <property type="molecule type" value="Genomic_DNA"/>
</dbReference>
<feature type="domain" description="Type II secretion system protein GspE N-terminal" evidence="1">
    <location>
        <begin position="13"/>
        <end position="82"/>
    </location>
</feature>
<dbReference type="SUPFAM" id="SSF160246">
    <property type="entry name" value="EspE N-terminal domain-like"/>
    <property type="match status" value="1"/>
</dbReference>
<dbReference type="Pfam" id="PF05157">
    <property type="entry name" value="MshEN"/>
    <property type="match status" value="1"/>
</dbReference>
<dbReference type="InterPro" id="IPR007831">
    <property type="entry name" value="T2SS_GspE_N"/>
</dbReference>
<protein>
    <recommendedName>
        <fullName evidence="1">Type II secretion system protein GspE N-terminal domain-containing protein</fullName>
    </recommendedName>
</protein>
<evidence type="ECO:0000313" key="3">
    <source>
        <dbReference type="Proteomes" id="UP000315471"/>
    </source>
</evidence>
<evidence type="ECO:0000259" key="1">
    <source>
        <dbReference type="Pfam" id="PF05157"/>
    </source>
</evidence>
<proteinExistence type="predicted"/>
<sequence length="186" mass="21791">MSDRQLITGSDTIAELVPASVAYDNHVVPLRLLAGTLVVATAEPLTTETQQRLHFILNRNVRGVIRTPEWIAIRLHELYDHQPECDDGDIGVTWYWPNWHWYDGEQLNVKCSGWESATHWSGCHEFPPDHADYDMWRWIVSLPQYHRLVNEKEIPGIRRIWHRYVAKCRPTWFCRKTTGSTLEDKS</sequence>
<comment type="caution">
    <text evidence="2">The sequence shown here is derived from an EMBL/GenBank/DDBJ whole genome shotgun (WGS) entry which is preliminary data.</text>
</comment>